<keyword evidence="2" id="KW-0732">Signal</keyword>
<evidence type="ECO:0000256" key="2">
    <source>
        <dbReference type="SAM" id="SignalP"/>
    </source>
</evidence>
<feature type="region of interest" description="Disordered" evidence="1">
    <location>
        <begin position="155"/>
        <end position="183"/>
    </location>
</feature>
<dbReference type="Proteomes" id="UP000266152">
    <property type="component" value="Unassembled WGS sequence"/>
</dbReference>
<reference evidence="3 4" key="1">
    <citation type="journal article" date="2018" name="PLoS Pathog.">
        <title>Evolution of structural diversity of trichothecenes, a family of toxins produced by plant pathogenic and entomopathogenic fungi.</title>
        <authorList>
            <person name="Proctor R.H."/>
            <person name="McCormick S.P."/>
            <person name="Kim H.S."/>
            <person name="Cardoza R.E."/>
            <person name="Stanley A.M."/>
            <person name="Lindo L."/>
            <person name="Kelly A."/>
            <person name="Brown D.W."/>
            <person name="Lee T."/>
            <person name="Vaughan M.M."/>
            <person name="Alexander N.J."/>
            <person name="Busman M."/>
            <person name="Gutierrez S."/>
        </authorList>
    </citation>
    <scope>NUCLEOTIDE SEQUENCE [LARGE SCALE GENOMIC DNA]</scope>
    <source>
        <strain evidence="3 4">NRRL 3299</strain>
    </source>
</reference>
<evidence type="ECO:0000313" key="3">
    <source>
        <dbReference type="EMBL" id="RGP75722.1"/>
    </source>
</evidence>
<feature type="signal peptide" evidence="2">
    <location>
        <begin position="1"/>
        <end position="21"/>
    </location>
</feature>
<dbReference type="AlphaFoldDB" id="A0A395SUJ0"/>
<name>A0A395SUJ0_FUSSP</name>
<dbReference type="EMBL" id="PXOF01000013">
    <property type="protein sequence ID" value="RGP75722.1"/>
    <property type="molecule type" value="Genomic_DNA"/>
</dbReference>
<keyword evidence="4" id="KW-1185">Reference proteome</keyword>
<accession>A0A395SUJ0</accession>
<feature type="chain" id="PRO_5017363187" description="Apple domain-containing protein" evidence="2">
    <location>
        <begin position="22"/>
        <end position="281"/>
    </location>
</feature>
<protein>
    <recommendedName>
        <fullName evidence="5">Apple domain-containing protein</fullName>
    </recommendedName>
</protein>
<sequence length="281" mass="29019">MSRHLVRSFILAAVLSPFVTAGPCKPSSSSTVLGPTTTESTEVGAATSSDVVVSTSETATVSESVLFTTTAETSAVIPSDETAVSQSETVTTEISEASTTVVSQSQPDTTTAFGDITTTILESSTIDEEVLPTTTETSAALSTDITIATSETELPTTTTTEEVTLTSTEPAETTTEAPPVCIDNKLSPSPKGVVCGIMGSSSGSSGGTLIANGRSGSEFQCAEDCKNNANCKFIAVWVGSFCELWSGVVTPASGQTSWKWYEPECFCGFPEPEPEATQTAP</sequence>
<feature type="compositionally biased region" description="Low complexity" evidence="1">
    <location>
        <begin position="155"/>
        <end position="179"/>
    </location>
</feature>
<dbReference type="STRING" id="5514.A0A395SUJ0"/>
<evidence type="ECO:0008006" key="5">
    <source>
        <dbReference type="Google" id="ProtNLM"/>
    </source>
</evidence>
<organism evidence="3 4">
    <name type="scientific">Fusarium sporotrichioides</name>
    <dbReference type="NCBI Taxonomy" id="5514"/>
    <lineage>
        <taxon>Eukaryota</taxon>
        <taxon>Fungi</taxon>
        <taxon>Dikarya</taxon>
        <taxon>Ascomycota</taxon>
        <taxon>Pezizomycotina</taxon>
        <taxon>Sordariomycetes</taxon>
        <taxon>Hypocreomycetidae</taxon>
        <taxon>Hypocreales</taxon>
        <taxon>Nectriaceae</taxon>
        <taxon>Fusarium</taxon>
    </lineage>
</organism>
<evidence type="ECO:0000256" key="1">
    <source>
        <dbReference type="SAM" id="MobiDB-lite"/>
    </source>
</evidence>
<evidence type="ECO:0000313" key="4">
    <source>
        <dbReference type="Proteomes" id="UP000266152"/>
    </source>
</evidence>
<gene>
    <name evidence="3" type="ORF">FSPOR_520</name>
</gene>
<comment type="caution">
    <text evidence="3">The sequence shown here is derived from an EMBL/GenBank/DDBJ whole genome shotgun (WGS) entry which is preliminary data.</text>
</comment>
<proteinExistence type="predicted"/>